<dbReference type="AlphaFoldDB" id="A0A821IDG9"/>
<reference evidence="1" key="1">
    <citation type="submission" date="2021-02" db="EMBL/GenBank/DDBJ databases">
        <authorList>
            <person name="Nowell W R."/>
        </authorList>
    </citation>
    <scope>NUCLEOTIDE SEQUENCE</scope>
</reference>
<comment type="caution">
    <text evidence="1">The sequence shown here is derived from an EMBL/GenBank/DDBJ whole genome shotgun (WGS) entry which is preliminary data.</text>
</comment>
<evidence type="ECO:0000313" key="1">
    <source>
        <dbReference type="EMBL" id="CAF4698078.1"/>
    </source>
</evidence>
<dbReference type="Proteomes" id="UP000663862">
    <property type="component" value="Unassembled WGS sequence"/>
</dbReference>
<accession>A0A821IDG9</accession>
<evidence type="ECO:0000313" key="2">
    <source>
        <dbReference type="Proteomes" id="UP000663862"/>
    </source>
</evidence>
<gene>
    <name evidence="1" type="ORF">TSG867_LOCUS33195</name>
</gene>
<organism evidence="1 2">
    <name type="scientific">Rotaria socialis</name>
    <dbReference type="NCBI Taxonomy" id="392032"/>
    <lineage>
        <taxon>Eukaryota</taxon>
        <taxon>Metazoa</taxon>
        <taxon>Spiralia</taxon>
        <taxon>Gnathifera</taxon>
        <taxon>Rotifera</taxon>
        <taxon>Eurotatoria</taxon>
        <taxon>Bdelloidea</taxon>
        <taxon>Philodinida</taxon>
        <taxon>Philodinidae</taxon>
        <taxon>Rotaria</taxon>
    </lineage>
</organism>
<sequence>VQVGIVADNSNIIIGPYEEIVTPNIDVRITAKLTTMISLLAPLLAGSIHLSLSGFINVTIDNQLNLIQLPITLLDISSTQD</sequence>
<feature type="non-terminal residue" evidence="1">
    <location>
        <position position="1"/>
    </location>
</feature>
<protein>
    <submittedName>
        <fullName evidence="1">Uncharacterized protein</fullName>
    </submittedName>
</protein>
<name>A0A821IDG9_9BILA</name>
<proteinExistence type="predicted"/>
<dbReference type="EMBL" id="CAJOBQ010009333">
    <property type="protein sequence ID" value="CAF4698078.1"/>
    <property type="molecule type" value="Genomic_DNA"/>
</dbReference>